<dbReference type="GO" id="GO:0015254">
    <property type="term" value="F:glycerol channel activity"/>
    <property type="evidence" value="ECO:0007669"/>
    <property type="project" value="TreeGrafter"/>
</dbReference>
<feature type="transmembrane region" description="Helical" evidence="11">
    <location>
        <begin position="70"/>
        <end position="89"/>
    </location>
</feature>
<dbReference type="PANTHER" id="PTHR43829:SF7">
    <property type="entry name" value="AQUAPORIN-3"/>
    <property type="match status" value="1"/>
</dbReference>
<evidence type="ECO:0000313" key="13">
    <source>
        <dbReference type="Proteomes" id="UP000694568"/>
    </source>
</evidence>
<feature type="transmembrane region" description="Helical" evidence="11">
    <location>
        <begin position="181"/>
        <end position="202"/>
    </location>
</feature>
<keyword evidence="5 11" id="KW-1133">Transmembrane helix</keyword>
<evidence type="ECO:0000256" key="5">
    <source>
        <dbReference type="ARBA" id="ARBA00022989"/>
    </source>
</evidence>
<dbReference type="GO" id="GO:0015250">
    <property type="term" value="F:water channel activity"/>
    <property type="evidence" value="ECO:0007669"/>
    <property type="project" value="TreeGrafter"/>
</dbReference>
<dbReference type="GO" id="GO:0015105">
    <property type="term" value="F:arsenite transmembrane transporter activity"/>
    <property type="evidence" value="ECO:0007669"/>
    <property type="project" value="Ensembl"/>
</dbReference>
<dbReference type="Ensembl" id="ENSSLUT00000004650.1">
    <property type="protein sequence ID" value="ENSSLUP00000004517.1"/>
    <property type="gene ID" value="ENSSLUG00000001825.1"/>
</dbReference>
<sequence length="313" mass="34061">MNSGVSETHPGYDEKQDSAGLEVSGPLWAFIILFEVFILLSVYNNNKINLRVCLFQLHCLCLDGSCKKKCVTLSSIQMFGCGAVAQLVLSAGSHGTFLTINFAFGFTSIFFSLLCGHLNPAVTFSMCLLGREPWRKFPLFFLCQTLGAFLGTAIVFGIYFGTQGELIVVGKNATAGIFATYPSRHLTLIIGTAALIVCILAIVDPHNNPVPRGLEPFTVGFVVLVIGLSMGFNSGYAVNPARDLGPHIFTALAGWANTFCFFVPICAPFLGAVVGVLIYQLMIGYHLEGEVQEKQKEMEERFKLSNMITNEDA</sequence>
<organism evidence="12 13">
    <name type="scientific">Sander lucioperca</name>
    <name type="common">Pike-perch</name>
    <name type="synonym">Perca lucioperca</name>
    <dbReference type="NCBI Taxonomy" id="283035"/>
    <lineage>
        <taxon>Eukaryota</taxon>
        <taxon>Metazoa</taxon>
        <taxon>Chordata</taxon>
        <taxon>Craniata</taxon>
        <taxon>Vertebrata</taxon>
        <taxon>Euteleostomi</taxon>
        <taxon>Actinopterygii</taxon>
        <taxon>Neopterygii</taxon>
        <taxon>Teleostei</taxon>
        <taxon>Neoteleostei</taxon>
        <taxon>Acanthomorphata</taxon>
        <taxon>Eupercaria</taxon>
        <taxon>Perciformes</taxon>
        <taxon>Percoidei</taxon>
        <taxon>Percidae</taxon>
        <taxon>Luciopercinae</taxon>
        <taxon>Sander</taxon>
    </lineage>
</organism>
<dbReference type="Gene3D" id="1.20.1080.10">
    <property type="entry name" value="Glycerol uptake facilitator protein"/>
    <property type="match status" value="1"/>
</dbReference>
<dbReference type="GO" id="GO:0015204">
    <property type="term" value="F:urea transmembrane transporter activity"/>
    <property type="evidence" value="ECO:0007669"/>
    <property type="project" value="Ensembl"/>
</dbReference>
<accession>A0A8C9X138</accession>
<evidence type="ECO:0000256" key="3">
    <source>
        <dbReference type="ARBA" id="ARBA00022448"/>
    </source>
</evidence>
<dbReference type="InterPro" id="IPR000425">
    <property type="entry name" value="MIP"/>
</dbReference>
<dbReference type="Pfam" id="PF00230">
    <property type="entry name" value="MIP"/>
    <property type="match status" value="1"/>
</dbReference>
<evidence type="ECO:0000256" key="6">
    <source>
        <dbReference type="ARBA" id="ARBA00023136"/>
    </source>
</evidence>
<dbReference type="PANTHER" id="PTHR43829">
    <property type="entry name" value="AQUAPORIN OR AQUAGLYCEROPORIN RELATED"/>
    <property type="match status" value="1"/>
</dbReference>
<keyword evidence="3 10" id="KW-0813">Transport</keyword>
<proteinExistence type="inferred from homology"/>
<evidence type="ECO:0000256" key="11">
    <source>
        <dbReference type="SAM" id="Phobius"/>
    </source>
</evidence>
<dbReference type="SUPFAM" id="SSF81338">
    <property type="entry name" value="Aquaporin-like"/>
    <property type="match status" value="1"/>
</dbReference>
<evidence type="ECO:0000256" key="2">
    <source>
        <dbReference type="ARBA" id="ARBA00006175"/>
    </source>
</evidence>
<evidence type="ECO:0000256" key="9">
    <source>
        <dbReference type="ARBA" id="ARBA00049405"/>
    </source>
</evidence>
<dbReference type="InterPro" id="IPR050363">
    <property type="entry name" value="MIP/Aquaporin"/>
</dbReference>
<keyword evidence="6 11" id="KW-0472">Membrane</keyword>
<dbReference type="PRINTS" id="PR00783">
    <property type="entry name" value="MINTRINSICP"/>
</dbReference>
<comment type="catalytic activity">
    <reaction evidence="8">
        <text>H2O(in) = H2O(out)</text>
        <dbReference type="Rhea" id="RHEA:29667"/>
        <dbReference type="ChEBI" id="CHEBI:15377"/>
    </reaction>
</comment>
<evidence type="ECO:0000313" key="12">
    <source>
        <dbReference type="Ensembl" id="ENSSLUP00000004517.1"/>
    </source>
</evidence>
<dbReference type="InterPro" id="IPR023271">
    <property type="entry name" value="Aquaporin-like"/>
</dbReference>
<feature type="transmembrane region" description="Helical" evidence="11">
    <location>
        <begin position="139"/>
        <end position="161"/>
    </location>
</feature>
<comment type="similarity">
    <text evidence="2 10">Belongs to the MIP/aquaporin (TC 1.A.8) family.</text>
</comment>
<dbReference type="PROSITE" id="PS00221">
    <property type="entry name" value="MIP"/>
    <property type="match status" value="1"/>
</dbReference>
<gene>
    <name evidence="12" type="primary">LOC116062925</name>
</gene>
<dbReference type="Proteomes" id="UP000694568">
    <property type="component" value="Unplaced"/>
</dbReference>
<feature type="transmembrane region" description="Helical" evidence="11">
    <location>
        <begin position="25"/>
        <end position="43"/>
    </location>
</feature>
<dbReference type="GeneTree" id="ENSGT00940000157242"/>
<reference evidence="12" key="1">
    <citation type="submission" date="2025-08" db="UniProtKB">
        <authorList>
            <consortium name="Ensembl"/>
        </authorList>
    </citation>
    <scope>IDENTIFICATION</scope>
</reference>
<comment type="catalytic activity">
    <reaction evidence="9">
        <text>glycerol(in) = glycerol(out)</text>
        <dbReference type="Rhea" id="RHEA:29675"/>
        <dbReference type="ChEBI" id="CHEBI:17754"/>
    </reaction>
</comment>
<feature type="transmembrane region" description="Helical" evidence="11">
    <location>
        <begin position="252"/>
        <end position="279"/>
    </location>
</feature>
<keyword evidence="13" id="KW-1185">Reference proteome</keyword>
<feature type="transmembrane region" description="Helical" evidence="11">
    <location>
        <begin position="214"/>
        <end position="232"/>
    </location>
</feature>
<evidence type="ECO:0000256" key="1">
    <source>
        <dbReference type="ARBA" id="ARBA00004141"/>
    </source>
</evidence>
<dbReference type="AlphaFoldDB" id="A0A8C9X138"/>
<feature type="transmembrane region" description="Helical" evidence="11">
    <location>
        <begin position="95"/>
        <end position="118"/>
    </location>
</feature>
<dbReference type="GO" id="GO:0016323">
    <property type="term" value="C:basolateral plasma membrane"/>
    <property type="evidence" value="ECO:0007669"/>
    <property type="project" value="TreeGrafter"/>
</dbReference>
<comment type="catalytic activity">
    <reaction evidence="7">
        <text>urea(in) = urea(out)</text>
        <dbReference type="Rhea" id="RHEA:32799"/>
        <dbReference type="ChEBI" id="CHEBI:16199"/>
    </reaction>
</comment>
<keyword evidence="4 10" id="KW-0812">Transmembrane</keyword>
<evidence type="ECO:0000256" key="10">
    <source>
        <dbReference type="RuleBase" id="RU000477"/>
    </source>
</evidence>
<dbReference type="InterPro" id="IPR022357">
    <property type="entry name" value="MIP_CS"/>
</dbReference>
<reference evidence="12" key="2">
    <citation type="submission" date="2025-09" db="UniProtKB">
        <authorList>
            <consortium name="Ensembl"/>
        </authorList>
    </citation>
    <scope>IDENTIFICATION</scope>
</reference>
<evidence type="ECO:0000256" key="7">
    <source>
        <dbReference type="ARBA" id="ARBA00033993"/>
    </source>
</evidence>
<protein>
    <submittedName>
        <fullName evidence="12">Aquaporin 3b</fullName>
    </submittedName>
</protein>
<evidence type="ECO:0000256" key="4">
    <source>
        <dbReference type="ARBA" id="ARBA00022692"/>
    </source>
</evidence>
<comment type="subcellular location">
    <subcellularLocation>
        <location evidence="1">Membrane</location>
        <topology evidence="1">Multi-pass membrane protein</topology>
    </subcellularLocation>
</comment>
<dbReference type="CDD" id="cd00333">
    <property type="entry name" value="MIP"/>
    <property type="match status" value="1"/>
</dbReference>
<name>A0A8C9X138_SANLU</name>
<evidence type="ECO:0000256" key="8">
    <source>
        <dbReference type="ARBA" id="ARBA00034651"/>
    </source>
</evidence>